<dbReference type="Proteomes" id="UP001596391">
    <property type="component" value="Unassembled WGS sequence"/>
</dbReference>
<dbReference type="Gene3D" id="3.90.550.10">
    <property type="entry name" value="Spore Coat Polysaccharide Biosynthesis Protein SpsA, Chain A"/>
    <property type="match status" value="1"/>
</dbReference>
<dbReference type="PANTHER" id="PTHR43646">
    <property type="entry name" value="GLYCOSYLTRANSFERASE"/>
    <property type="match status" value="1"/>
</dbReference>
<accession>A0ABW1Z6L3</accession>
<organism evidence="3 4">
    <name type="scientific">Granulicella cerasi</name>
    <dbReference type="NCBI Taxonomy" id="741063"/>
    <lineage>
        <taxon>Bacteria</taxon>
        <taxon>Pseudomonadati</taxon>
        <taxon>Acidobacteriota</taxon>
        <taxon>Terriglobia</taxon>
        <taxon>Terriglobales</taxon>
        <taxon>Acidobacteriaceae</taxon>
        <taxon>Granulicella</taxon>
    </lineage>
</organism>
<reference evidence="4" key="1">
    <citation type="journal article" date="2019" name="Int. J. Syst. Evol. Microbiol.">
        <title>The Global Catalogue of Microorganisms (GCM) 10K type strain sequencing project: providing services to taxonomists for standard genome sequencing and annotation.</title>
        <authorList>
            <consortium name="The Broad Institute Genomics Platform"/>
            <consortium name="The Broad Institute Genome Sequencing Center for Infectious Disease"/>
            <person name="Wu L."/>
            <person name="Ma J."/>
        </authorList>
    </citation>
    <scope>NUCLEOTIDE SEQUENCE [LARGE SCALE GENOMIC DNA]</scope>
    <source>
        <strain evidence="4">CGMCC 1.16026</strain>
    </source>
</reference>
<keyword evidence="1" id="KW-0472">Membrane</keyword>
<keyword evidence="3" id="KW-0808">Transferase</keyword>
<sequence>MTTKNFTPVLGLTDDAPLTLPKVQAVVRDDATLDVTVIVPARNEERRLPECLRTLLAQDEEQFRLGRDWELLLVDDGSTDETLKLMRAAARDGVTVLQAPALDTKSFTGKSAACWYAAEKAKGRYLVFTDADTLHEPRDLMHALYEAKKHEVAMLSYSPKQIVTGLAQRVLMPLVFSELASVYKLKDVNDPEKKTAAANGQFLMVERDTYFMVGGHKAVGRNVLEDVELAWNVKTSGRGLRFRYAPDAVSTRMYEGFSDMSEGWTKNLALLFPHALSLAMWRTLDMLLWLLPLVIVFYPLVQWQMVAILLVWARTIMRFYGRVRRSNFPWLDVAISPLGLPLFVVLLLRSWAGHKFFRVVSWKGREYRA</sequence>
<name>A0ABW1Z6L3_9BACT</name>
<protein>
    <submittedName>
        <fullName evidence="3">Glycosyltransferase</fullName>
        <ecNumber evidence="3">2.4.-.-</ecNumber>
    </submittedName>
</protein>
<dbReference type="CDD" id="cd00761">
    <property type="entry name" value="Glyco_tranf_GTA_type"/>
    <property type="match status" value="1"/>
</dbReference>
<keyword evidence="1" id="KW-1133">Transmembrane helix</keyword>
<dbReference type="EC" id="2.4.-.-" evidence="3"/>
<feature type="domain" description="Glycosyltransferase 2-like" evidence="2">
    <location>
        <begin position="36"/>
        <end position="173"/>
    </location>
</feature>
<evidence type="ECO:0000259" key="2">
    <source>
        <dbReference type="Pfam" id="PF00535"/>
    </source>
</evidence>
<evidence type="ECO:0000313" key="3">
    <source>
        <dbReference type="EMBL" id="MFC6644784.1"/>
    </source>
</evidence>
<dbReference type="RefSeq" id="WP_263372664.1">
    <property type="nucleotide sequence ID" value="NZ_JAGSYD010000006.1"/>
</dbReference>
<dbReference type="PANTHER" id="PTHR43646:SF3">
    <property type="entry name" value="SLR1566 PROTEIN"/>
    <property type="match status" value="1"/>
</dbReference>
<evidence type="ECO:0000256" key="1">
    <source>
        <dbReference type="SAM" id="Phobius"/>
    </source>
</evidence>
<gene>
    <name evidence="3" type="ORF">ACFQBQ_04085</name>
</gene>
<keyword evidence="4" id="KW-1185">Reference proteome</keyword>
<dbReference type="SUPFAM" id="SSF53448">
    <property type="entry name" value="Nucleotide-diphospho-sugar transferases"/>
    <property type="match status" value="1"/>
</dbReference>
<dbReference type="Pfam" id="PF00535">
    <property type="entry name" value="Glycos_transf_2"/>
    <property type="match status" value="1"/>
</dbReference>
<feature type="transmembrane region" description="Helical" evidence="1">
    <location>
        <begin position="286"/>
        <end position="312"/>
    </location>
</feature>
<keyword evidence="1" id="KW-0812">Transmembrane</keyword>
<evidence type="ECO:0000313" key="4">
    <source>
        <dbReference type="Proteomes" id="UP001596391"/>
    </source>
</evidence>
<dbReference type="InterPro" id="IPR029044">
    <property type="entry name" value="Nucleotide-diphossugar_trans"/>
</dbReference>
<dbReference type="GO" id="GO:0016757">
    <property type="term" value="F:glycosyltransferase activity"/>
    <property type="evidence" value="ECO:0007669"/>
    <property type="project" value="UniProtKB-KW"/>
</dbReference>
<comment type="caution">
    <text evidence="3">The sequence shown here is derived from an EMBL/GenBank/DDBJ whole genome shotgun (WGS) entry which is preliminary data.</text>
</comment>
<keyword evidence="3" id="KW-0328">Glycosyltransferase</keyword>
<dbReference type="EMBL" id="JBHSWI010000001">
    <property type="protein sequence ID" value="MFC6644784.1"/>
    <property type="molecule type" value="Genomic_DNA"/>
</dbReference>
<dbReference type="InterPro" id="IPR001173">
    <property type="entry name" value="Glyco_trans_2-like"/>
</dbReference>
<proteinExistence type="predicted"/>
<feature type="transmembrane region" description="Helical" evidence="1">
    <location>
        <begin position="333"/>
        <end position="352"/>
    </location>
</feature>